<dbReference type="PANTHER" id="PTHR43135:SF3">
    <property type="entry name" value="ALPHA-D-RIBOSE 1-METHYLPHOSPHONATE 5-TRIPHOSPHATE DIPHOSPHATASE"/>
    <property type="match status" value="1"/>
</dbReference>
<protein>
    <recommendedName>
        <fullName evidence="1">Amidohydrolase-related domain-containing protein</fullName>
    </recommendedName>
</protein>
<evidence type="ECO:0000313" key="2">
    <source>
        <dbReference type="EMBL" id="RGS41308.1"/>
    </source>
</evidence>
<dbReference type="SUPFAM" id="SSF51338">
    <property type="entry name" value="Composite domain of metallo-dependent hydrolases"/>
    <property type="match status" value="1"/>
</dbReference>
<dbReference type="Pfam" id="PF01979">
    <property type="entry name" value="Amidohydro_1"/>
    <property type="match status" value="1"/>
</dbReference>
<dbReference type="Gene3D" id="3.20.20.140">
    <property type="entry name" value="Metal-dependent hydrolases"/>
    <property type="match status" value="1"/>
</dbReference>
<comment type="caution">
    <text evidence="2">The sequence shown here is derived from an EMBL/GenBank/DDBJ whole genome shotgun (WGS) entry which is preliminary data.</text>
</comment>
<dbReference type="PANTHER" id="PTHR43135">
    <property type="entry name" value="ALPHA-D-RIBOSE 1-METHYLPHOSPHONATE 5-TRIPHOSPHATE DIPHOSPHATASE"/>
    <property type="match status" value="1"/>
</dbReference>
<dbReference type="InterPro" id="IPR032466">
    <property type="entry name" value="Metal_Hydrolase"/>
</dbReference>
<accession>A0A395VCR8</accession>
<feature type="domain" description="Amidohydrolase-related" evidence="1">
    <location>
        <begin position="59"/>
        <end position="193"/>
    </location>
</feature>
<dbReference type="SUPFAM" id="SSF51556">
    <property type="entry name" value="Metallo-dependent hydrolases"/>
    <property type="match status" value="1"/>
</dbReference>
<proteinExistence type="predicted"/>
<evidence type="ECO:0000259" key="1">
    <source>
        <dbReference type="Pfam" id="PF01979"/>
    </source>
</evidence>
<dbReference type="InterPro" id="IPR051781">
    <property type="entry name" value="Metallo-dep_Hydrolase"/>
</dbReference>
<dbReference type="Proteomes" id="UP000266172">
    <property type="component" value="Unassembled WGS sequence"/>
</dbReference>
<gene>
    <name evidence="2" type="ORF">DWX93_06560</name>
</gene>
<dbReference type="AlphaFoldDB" id="A0A395VCR8"/>
<dbReference type="EMBL" id="QRVL01000003">
    <property type="protein sequence ID" value="RGS41308.1"/>
    <property type="molecule type" value="Genomic_DNA"/>
</dbReference>
<dbReference type="Gene3D" id="2.30.40.10">
    <property type="entry name" value="Urease, subunit C, domain 1"/>
    <property type="match status" value="2"/>
</dbReference>
<dbReference type="InterPro" id="IPR011059">
    <property type="entry name" value="Metal-dep_hydrolase_composite"/>
</dbReference>
<dbReference type="InterPro" id="IPR006680">
    <property type="entry name" value="Amidohydro-rel"/>
</dbReference>
<reference evidence="2 3" key="1">
    <citation type="submission" date="2018-08" db="EMBL/GenBank/DDBJ databases">
        <title>A genome reference for cultivated species of the human gut microbiota.</title>
        <authorList>
            <person name="Zou Y."/>
            <person name="Xue W."/>
            <person name="Luo G."/>
        </authorList>
    </citation>
    <scope>NUCLEOTIDE SEQUENCE [LARGE SCALE GENOMIC DNA]</scope>
    <source>
        <strain evidence="2 3">AF22-12AC</strain>
    </source>
</reference>
<name>A0A395VCR8_9FIRM</name>
<evidence type="ECO:0000313" key="3">
    <source>
        <dbReference type="Proteomes" id="UP000266172"/>
    </source>
</evidence>
<sequence length="305" mass="33629">MEKHRKKLIKNAAVFDGQRSGLAQGKKIVIEDDIVTEITAGEVSEENFDEVFDGTGMVAMPGMTDAHVHMGCLFAKGEFPVDYATVLTVAKCKDALMAGFTTFRDAGSVSEGLKLAFDEGVLPGPRIYPCGAYISQTCGHGDSEYAHTYRDIQYRHPPSAVLADGVPEIIRAVREQFYRGASHIKLMATEILNRHEDIRLLFGTDMMITGPDYQVEQSEDIRYYEKRFGTMRALRALTGTANEVFALTTYQNPYPKGKIGVLEAGAFADLLLVDGDPTKRVSVLADTDHLRLIMKGGTVYKNTLC</sequence>
<dbReference type="RefSeq" id="WP_118097062.1">
    <property type="nucleotide sequence ID" value="NZ_QRVL01000003.1"/>
</dbReference>
<organism evidence="2 3">
    <name type="scientific">Roseburia hominis</name>
    <dbReference type="NCBI Taxonomy" id="301301"/>
    <lineage>
        <taxon>Bacteria</taxon>
        <taxon>Bacillati</taxon>
        <taxon>Bacillota</taxon>
        <taxon>Clostridia</taxon>
        <taxon>Lachnospirales</taxon>
        <taxon>Lachnospiraceae</taxon>
        <taxon>Roseburia</taxon>
    </lineage>
</organism>
<dbReference type="GO" id="GO:0016810">
    <property type="term" value="F:hydrolase activity, acting on carbon-nitrogen (but not peptide) bonds"/>
    <property type="evidence" value="ECO:0007669"/>
    <property type="project" value="InterPro"/>
</dbReference>